<accession>A0A221MF88</accession>
<reference evidence="3 4" key="1">
    <citation type="journal article" date="2003" name="Int. J. Syst. Evol. Microbiol.">
        <title>Virgibacillus carmonensis sp. nov., Virgibacillus necropolis sp. nov. and Virgibacillus picturae sp. nov., three novel species isolated from deteriorated mural paintings, transfer of the species of the genus salibacillus to Virgibacillus, as Virgibacillus marismortui comb. nov. and Virgibacillus salexigens comb. nov., and emended description of the genus Virgibacillus.</title>
        <authorList>
            <person name="Heyrman J."/>
            <person name="Logan N.A."/>
            <person name="Busse H.J."/>
            <person name="Balcaen A."/>
            <person name="Lebbe L."/>
            <person name="Rodriguez-Diaz M."/>
            <person name="Swings J."/>
            <person name="De Vos P."/>
        </authorList>
    </citation>
    <scope>NUCLEOTIDE SEQUENCE [LARGE SCALE GENOMIC DNA]</scope>
    <source>
        <strain evidence="3 4">LMG 19488</strain>
    </source>
</reference>
<dbReference type="SUPFAM" id="SSF55961">
    <property type="entry name" value="Bet v1-like"/>
    <property type="match status" value="1"/>
</dbReference>
<comment type="similarity">
    <text evidence="1">Belongs to the AHA1 family.</text>
</comment>
<feature type="domain" description="Activator of Hsp90 ATPase homologue 1/2-like C-terminal" evidence="2">
    <location>
        <begin position="2"/>
        <end position="82"/>
    </location>
</feature>
<dbReference type="Pfam" id="PF08327">
    <property type="entry name" value="AHSA1"/>
    <property type="match status" value="1"/>
</dbReference>
<evidence type="ECO:0000313" key="4">
    <source>
        <dbReference type="Proteomes" id="UP000204391"/>
    </source>
</evidence>
<dbReference type="Gene3D" id="3.30.530.20">
    <property type="match status" value="1"/>
</dbReference>
<evidence type="ECO:0000256" key="1">
    <source>
        <dbReference type="ARBA" id="ARBA00006817"/>
    </source>
</evidence>
<evidence type="ECO:0000259" key="2">
    <source>
        <dbReference type="Pfam" id="PF08327"/>
    </source>
</evidence>
<dbReference type="InterPro" id="IPR013538">
    <property type="entry name" value="ASHA1/2-like_C"/>
</dbReference>
<keyword evidence="4" id="KW-1185">Reference proteome</keyword>
<dbReference type="KEGG" id="vne:CFK40_15375"/>
<dbReference type="AlphaFoldDB" id="A0A221MF88"/>
<dbReference type="InterPro" id="IPR023393">
    <property type="entry name" value="START-like_dom_sf"/>
</dbReference>
<dbReference type="CDD" id="cd07814">
    <property type="entry name" value="SRPBCC_CalC_Aha1-like"/>
    <property type="match status" value="1"/>
</dbReference>
<evidence type="ECO:0000313" key="3">
    <source>
        <dbReference type="EMBL" id="ASN06301.1"/>
    </source>
</evidence>
<gene>
    <name evidence="3" type="ORF">CFK40_15375</name>
</gene>
<sequence>MDPPNKLAFTFKMPQFSELEDTITIEIQQLENGCEMNFTQNINVPHEEDWTAEDIQKAIVESKDGTEHGFSLMFDNLKAIVEGTV</sequence>
<organism evidence="3 4">
    <name type="scientific">Virgibacillus necropolis</name>
    <dbReference type="NCBI Taxonomy" id="163877"/>
    <lineage>
        <taxon>Bacteria</taxon>
        <taxon>Bacillati</taxon>
        <taxon>Bacillota</taxon>
        <taxon>Bacilli</taxon>
        <taxon>Bacillales</taxon>
        <taxon>Bacillaceae</taxon>
        <taxon>Virgibacillus</taxon>
    </lineage>
</organism>
<dbReference type="OrthoDB" id="190358at2"/>
<name>A0A221MF88_9BACI</name>
<dbReference type="EMBL" id="CP022437">
    <property type="protein sequence ID" value="ASN06301.1"/>
    <property type="molecule type" value="Genomic_DNA"/>
</dbReference>
<dbReference type="RefSeq" id="WP_089533299.1">
    <property type="nucleotide sequence ID" value="NZ_CP022437.1"/>
</dbReference>
<dbReference type="Proteomes" id="UP000204391">
    <property type="component" value="Chromosome"/>
</dbReference>
<proteinExistence type="inferred from homology"/>
<protein>
    <recommendedName>
        <fullName evidence="2">Activator of Hsp90 ATPase homologue 1/2-like C-terminal domain-containing protein</fullName>
    </recommendedName>
</protein>